<sequence>MCRPLLPLMLITGALLISTEGQEDYHRLSAIYKNIVDQAIQHCNQNPLRNCKQPGAQHMNFFRFLHRTRKHNPFYIELHLKATDCSSSWKTTHQDDCKFISQEPSINCAFCKKHETDLHCTTQRRTAEQERVEFRNNCQLPGSNHPASA</sequence>
<gene>
    <name evidence="2" type="ORF">SKAU_G00381300</name>
</gene>
<feature type="chain" id="PRO_5040417807" evidence="1">
    <location>
        <begin position="22"/>
        <end position="149"/>
    </location>
</feature>
<evidence type="ECO:0000313" key="2">
    <source>
        <dbReference type="EMBL" id="KAJ8336910.1"/>
    </source>
</evidence>
<keyword evidence="3" id="KW-1185">Reference proteome</keyword>
<organism evidence="2 3">
    <name type="scientific">Synaphobranchus kaupii</name>
    <name type="common">Kaup's arrowtooth eel</name>
    <dbReference type="NCBI Taxonomy" id="118154"/>
    <lineage>
        <taxon>Eukaryota</taxon>
        <taxon>Metazoa</taxon>
        <taxon>Chordata</taxon>
        <taxon>Craniata</taxon>
        <taxon>Vertebrata</taxon>
        <taxon>Euteleostomi</taxon>
        <taxon>Actinopterygii</taxon>
        <taxon>Neopterygii</taxon>
        <taxon>Teleostei</taxon>
        <taxon>Anguilliformes</taxon>
        <taxon>Synaphobranchidae</taxon>
        <taxon>Synaphobranchus</taxon>
    </lineage>
</organism>
<dbReference type="OrthoDB" id="8894922at2759"/>
<dbReference type="AlphaFoldDB" id="A0A9Q1EDP8"/>
<reference evidence="2" key="1">
    <citation type="journal article" date="2023" name="Science">
        <title>Genome structures resolve the early diversification of teleost fishes.</title>
        <authorList>
            <person name="Parey E."/>
            <person name="Louis A."/>
            <person name="Montfort J."/>
            <person name="Bouchez O."/>
            <person name="Roques C."/>
            <person name="Iampietro C."/>
            <person name="Lluch J."/>
            <person name="Castinel A."/>
            <person name="Donnadieu C."/>
            <person name="Desvignes T."/>
            <person name="Floi Bucao C."/>
            <person name="Jouanno E."/>
            <person name="Wen M."/>
            <person name="Mejri S."/>
            <person name="Dirks R."/>
            <person name="Jansen H."/>
            <person name="Henkel C."/>
            <person name="Chen W.J."/>
            <person name="Zahm M."/>
            <person name="Cabau C."/>
            <person name="Klopp C."/>
            <person name="Thompson A.W."/>
            <person name="Robinson-Rechavi M."/>
            <person name="Braasch I."/>
            <person name="Lecointre G."/>
            <person name="Bobe J."/>
            <person name="Postlethwait J.H."/>
            <person name="Berthelot C."/>
            <person name="Roest Crollius H."/>
            <person name="Guiguen Y."/>
        </authorList>
    </citation>
    <scope>NUCLEOTIDE SEQUENCE</scope>
    <source>
        <strain evidence="2">WJC10195</strain>
    </source>
</reference>
<keyword evidence="1" id="KW-0732">Signal</keyword>
<name>A0A9Q1EDP8_SYNKA</name>
<protein>
    <submittedName>
        <fullName evidence="2">Uncharacterized protein</fullName>
    </submittedName>
</protein>
<proteinExistence type="predicted"/>
<accession>A0A9Q1EDP8</accession>
<evidence type="ECO:0000256" key="1">
    <source>
        <dbReference type="SAM" id="SignalP"/>
    </source>
</evidence>
<comment type="caution">
    <text evidence="2">The sequence shown here is derived from an EMBL/GenBank/DDBJ whole genome shotgun (WGS) entry which is preliminary data.</text>
</comment>
<evidence type="ECO:0000313" key="3">
    <source>
        <dbReference type="Proteomes" id="UP001152622"/>
    </source>
</evidence>
<dbReference type="EMBL" id="JAINUF010000019">
    <property type="protein sequence ID" value="KAJ8336910.1"/>
    <property type="molecule type" value="Genomic_DNA"/>
</dbReference>
<feature type="signal peptide" evidence="1">
    <location>
        <begin position="1"/>
        <end position="21"/>
    </location>
</feature>
<dbReference type="Proteomes" id="UP001152622">
    <property type="component" value="Chromosome 19"/>
</dbReference>